<reference evidence="1" key="1">
    <citation type="submission" date="2022-06" db="EMBL/GenBank/DDBJ databases">
        <title>Isolation, identification and characterization of iprodione-degrading strains in Lhasa, Tibet.</title>
        <authorList>
            <person name="Pan H."/>
        </authorList>
    </citation>
    <scope>NUCLEOTIDE SEQUENCE</scope>
    <source>
        <strain evidence="1">Y-23</strain>
    </source>
</reference>
<dbReference type="KEGG" id="atz:M5E07_09490"/>
<gene>
    <name evidence="1" type="ORF">M5E07_09490</name>
</gene>
<accession>A0AAE9LP32</accession>
<evidence type="ECO:0000313" key="1">
    <source>
        <dbReference type="EMBL" id="USE82053.1"/>
    </source>
</evidence>
<dbReference type="EMBL" id="CP098732">
    <property type="protein sequence ID" value="USE82053.1"/>
    <property type="molecule type" value="Genomic_DNA"/>
</dbReference>
<proteinExistence type="predicted"/>
<dbReference type="RefSeq" id="WP_252218765.1">
    <property type="nucleotide sequence ID" value="NZ_CP098732.1"/>
</dbReference>
<keyword evidence="2" id="KW-1185">Reference proteome</keyword>
<evidence type="ECO:0000313" key="2">
    <source>
        <dbReference type="Proteomes" id="UP001056716"/>
    </source>
</evidence>
<sequence>MNTTNLAQQVIEHNEDFLIGDVVVLEGIPLDFDALYHVTEVYENTVDVFIGMGILTINKRFVRSASTTELMTKRRLTEAEHSIAEVP</sequence>
<organism evidence="1 2">
    <name type="scientific">Acinetobacter tibetensis</name>
    <dbReference type="NCBI Taxonomy" id="2943497"/>
    <lineage>
        <taxon>Bacteria</taxon>
        <taxon>Pseudomonadati</taxon>
        <taxon>Pseudomonadota</taxon>
        <taxon>Gammaproteobacteria</taxon>
        <taxon>Moraxellales</taxon>
        <taxon>Moraxellaceae</taxon>
        <taxon>Acinetobacter</taxon>
    </lineage>
</organism>
<dbReference type="AlphaFoldDB" id="A0AAE9LP32"/>
<name>A0AAE9LP32_9GAMM</name>
<protein>
    <submittedName>
        <fullName evidence="1">Uncharacterized protein</fullName>
    </submittedName>
</protein>
<dbReference type="Proteomes" id="UP001056716">
    <property type="component" value="Chromosome"/>
</dbReference>